<dbReference type="OrthoDB" id="6383059at2759"/>
<feature type="signal peptide" evidence="5">
    <location>
        <begin position="1"/>
        <end position="22"/>
    </location>
</feature>
<keyword evidence="3 5" id="KW-0732">Signal</keyword>
<feature type="region of interest" description="Disordered" evidence="4">
    <location>
        <begin position="25"/>
        <end position="395"/>
    </location>
</feature>
<dbReference type="Gene3D" id="6.20.200.20">
    <property type="match status" value="1"/>
</dbReference>
<feature type="compositionally biased region" description="Polar residues" evidence="4">
    <location>
        <begin position="642"/>
        <end position="651"/>
    </location>
</feature>
<feature type="region of interest" description="Disordered" evidence="4">
    <location>
        <begin position="1717"/>
        <end position="1818"/>
    </location>
</feature>
<feature type="compositionally biased region" description="Basic and acidic residues" evidence="4">
    <location>
        <begin position="267"/>
        <end position="277"/>
    </location>
</feature>
<feature type="compositionally biased region" description="Basic and acidic residues" evidence="4">
    <location>
        <begin position="1301"/>
        <end position="1329"/>
    </location>
</feature>
<keyword evidence="7" id="KW-1185">Reference proteome</keyword>
<feature type="compositionally biased region" description="Low complexity" evidence="4">
    <location>
        <begin position="1723"/>
        <end position="1735"/>
    </location>
</feature>
<feature type="domain" description="VWFC" evidence="6">
    <location>
        <begin position="2021"/>
        <end position="2083"/>
    </location>
</feature>
<organism evidence="7 8">
    <name type="scientific">Hyalella azteca</name>
    <name type="common">Amphipod</name>
    <dbReference type="NCBI Taxonomy" id="294128"/>
    <lineage>
        <taxon>Eukaryota</taxon>
        <taxon>Metazoa</taxon>
        <taxon>Ecdysozoa</taxon>
        <taxon>Arthropoda</taxon>
        <taxon>Crustacea</taxon>
        <taxon>Multicrustacea</taxon>
        <taxon>Malacostraca</taxon>
        <taxon>Eumalacostraca</taxon>
        <taxon>Peracarida</taxon>
        <taxon>Amphipoda</taxon>
        <taxon>Senticaudata</taxon>
        <taxon>Talitrida</taxon>
        <taxon>Talitroidea</taxon>
        <taxon>Hyalellidae</taxon>
        <taxon>Hyalella</taxon>
    </lineage>
</organism>
<dbReference type="OMA" id="VECERAD"/>
<feature type="region of interest" description="Disordered" evidence="4">
    <location>
        <begin position="1301"/>
        <end position="1465"/>
    </location>
</feature>
<feature type="compositionally biased region" description="Low complexity" evidence="4">
    <location>
        <begin position="228"/>
        <end position="245"/>
    </location>
</feature>
<feature type="region of interest" description="Disordered" evidence="4">
    <location>
        <begin position="1072"/>
        <end position="1092"/>
    </location>
</feature>
<feature type="region of interest" description="Disordered" evidence="4">
    <location>
        <begin position="1491"/>
        <end position="1514"/>
    </location>
</feature>
<evidence type="ECO:0000256" key="3">
    <source>
        <dbReference type="ARBA" id="ARBA00022729"/>
    </source>
</evidence>
<dbReference type="GeneID" id="108682933"/>
<feature type="region of interest" description="Disordered" evidence="4">
    <location>
        <begin position="1529"/>
        <end position="1559"/>
    </location>
</feature>
<dbReference type="Proteomes" id="UP000694843">
    <property type="component" value="Unplaced"/>
</dbReference>
<dbReference type="InterPro" id="IPR001007">
    <property type="entry name" value="VWF_dom"/>
</dbReference>
<feature type="compositionally biased region" description="Basic and acidic residues" evidence="4">
    <location>
        <begin position="196"/>
        <end position="221"/>
    </location>
</feature>
<feature type="compositionally biased region" description="Low complexity" evidence="4">
    <location>
        <begin position="1755"/>
        <end position="1771"/>
    </location>
</feature>
<feature type="compositionally biased region" description="Basic and acidic residues" evidence="4">
    <location>
        <begin position="2118"/>
        <end position="2130"/>
    </location>
</feature>
<feature type="region of interest" description="Disordered" evidence="4">
    <location>
        <begin position="1209"/>
        <end position="1255"/>
    </location>
</feature>
<evidence type="ECO:0000256" key="2">
    <source>
        <dbReference type="ARBA" id="ARBA00022525"/>
    </source>
</evidence>
<reference evidence="8" key="1">
    <citation type="submission" date="2025-08" db="UniProtKB">
        <authorList>
            <consortium name="RefSeq"/>
        </authorList>
    </citation>
    <scope>IDENTIFICATION</scope>
    <source>
        <tissue evidence="8">Whole organism</tissue>
    </source>
</reference>
<feature type="compositionally biased region" description="Polar residues" evidence="4">
    <location>
        <begin position="1799"/>
        <end position="1814"/>
    </location>
</feature>
<protein>
    <submittedName>
        <fullName evidence="8">Uncharacterized protein LOC108682933</fullName>
    </submittedName>
</protein>
<evidence type="ECO:0000256" key="4">
    <source>
        <dbReference type="SAM" id="MobiDB-lite"/>
    </source>
</evidence>
<accession>A0A8B7PN98</accession>
<feature type="compositionally biased region" description="Basic and acidic residues" evidence="4">
    <location>
        <begin position="308"/>
        <end position="344"/>
    </location>
</feature>
<feature type="compositionally biased region" description="Polar residues" evidence="4">
    <location>
        <begin position="1496"/>
        <end position="1511"/>
    </location>
</feature>
<evidence type="ECO:0000256" key="1">
    <source>
        <dbReference type="ARBA" id="ARBA00004613"/>
    </source>
</evidence>
<feature type="region of interest" description="Disordered" evidence="4">
    <location>
        <begin position="641"/>
        <end position="674"/>
    </location>
</feature>
<dbReference type="KEGG" id="hazt:108682933"/>
<dbReference type="PANTHER" id="PTHR46698">
    <property type="entry name" value="CROSSVEINLESS 2"/>
    <property type="match status" value="1"/>
</dbReference>
<feature type="compositionally biased region" description="Basic and acidic residues" evidence="4">
    <location>
        <begin position="410"/>
        <end position="420"/>
    </location>
</feature>
<feature type="compositionally biased region" description="Polar residues" evidence="4">
    <location>
        <begin position="562"/>
        <end position="578"/>
    </location>
</feature>
<feature type="compositionally biased region" description="Polar residues" evidence="4">
    <location>
        <begin position="1849"/>
        <end position="1860"/>
    </location>
</feature>
<dbReference type="GO" id="GO:0005576">
    <property type="term" value="C:extracellular region"/>
    <property type="evidence" value="ECO:0007669"/>
    <property type="project" value="UniProtKB-SubCell"/>
</dbReference>
<proteinExistence type="predicted"/>
<evidence type="ECO:0000313" key="8">
    <source>
        <dbReference type="RefSeq" id="XP_018027679.1"/>
    </source>
</evidence>
<feature type="compositionally biased region" description="Polar residues" evidence="4">
    <location>
        <begin position="587"/>
        <end position="607"/>
    </location>
</feature>
<dbReference type="InterPro" id="IPR052424">
    <property type="entry name" value="Kielin_Chordin-BMP_Reg"/>
</dbReference>
<comment type="subcellular location">
    <subcellularLocation>
        <location evidence="1">Secreted</location>
    </subcellularLocation>
</comment>
<feature type="region of interest" description="Disordered" evidence="4">
    <location>
        <begin position="795"/>
        <end position="817"/>
    </location>
</feature>
<feature type="compositionally biased region" description="Basic and acidic residues" evidence="4">
    <location>
        <begin position="1080"/>
        <end position="1092"/>
    </location>
</feature>
<feature type="compositionally biased region" description="Basic and acidic residues" evidence="4">
    <location>
        <begin position="437"/>
        <end position="457"/>
    </location>
</feature>
<feature type="compositionally biased region" description="Polar residues" evidence="4">
    <location>
        <begin position="1225"/>
        <end position="1242"/>
    </location>
</feature>
<feature type="region of interest" description="Disordered" evidence="4">
    <location>
        <begin position="2092"/>
        <end position="2241"/>
    </location>
</feature>
<evidence type="ECO:0000259" key="6">
    <source>
        <dbReference type="PROSITE" id="PS50184"/>
    </source>
</evidence>
<keyword evidence="2" id="KW-0964">Secreted</keyword>
<evidence type="ECO:0000313" key="7">
    <source>
        <dbReference type="Proteomes" id="UP000694843"/>
    </source>
</evidence>
<sequence>MMFGRLAAASVFVLFITAAVKAGATPGDTAESPGLHIPEGISSDNKHTAKALHSAAPDEGALEQAGEETKSRDLTEDDQQLQEEQSDFPKGATLLEDKDPSDEGNEDGRADTDEGAGEGVSRLRPKAKGGASSSRIRAMLELKRAQQKASNRQTAAERAQAYYARHGIQGQGEQKEEEKPVTKRYKPRIKSPSSVLEERRQLQQQKQEAEENTKREEEGKKQPSNKDSAITSYASSINSSDSNESQGKVKRPTNNRVFSLRRPSFPKKRDGLKKDEQEGTLQPKNEPQEEEHATNKKKKENPTDDDPDQHRQTDQHEEVDTRQLTKDPVQSKEDQPQDEEHLPEKAQPSVQEDIKIIIESTDPKSDVDLETKEKASIVEHEPLNPIVEGETRVDDKPIELNTSKRIVEEEIKIVDSRVESDPIIEESDTISSGSNDRQSEQKQQTDDARKKILEKRQQTIALRRKQESEQNANSKSDRVLEDSKSADETSPVEELAEVEVRGSEASPPLRIGFKRPTIKRPSIASTNQETTKLTEEIEASVAPKITVDSRRQRPSLFRFKSSGKTGEQSRASSKYKNSGRSDRPIRINTSLQKNESQSMTEIPRTTSVEEINTMKSSLEHLQFLEENPNEKYKFEDSLIEEVTTSHPQGSTTDEEAVEDQETGDGPTPASENVHSSTLVHGFTDIANTNVMSALEALINAKNNAENDDSITTAELEAKENPTTTDFDGFSTELPAIKNNEAGYNMEEYDRQTETVANEESATTTSIFYSTSTTSRPFRDSLYNRRPGNRLKEIMERRTASTSPATTPSIPPSSSPLSTIIPVDEIIEGNDYVTGESDQSVTEIKSVDNSVTSTPPTLEIRESDEVSASPIPVDALNVITVTTHPIEYRLASSEGEGHDSLSSHDTFENDSLNLADQFERMNIIGQTISQKTNPSDDSNVQDYGILGAIKNVVAATMGTSQPEFKPSDNATQAGTIDKDLTDIYDASNGNPELENEPYYYSDDYETDASTTISPIVDINVDRLMQSIVPLINSEKNETKHLINPELTVSNLDEISEGMKILRDGFYYPASQEASQTSVSKQPEHAFTKPDSSQKKIKDATVVDYQVSTGLSVKDASKASEVTFDPTDIAINQVRTDRKNILDSNENSGIQEMIIENDDPNGPPLTLIVRPNSGRIDVGDQDTFDISVSSSLYTEPSSSKSVVTRGQVLPDVVENNNGGHNSAEPMNKNSGGDTRARTSPSTSLVDEGTENNERTAVGIGQVIPVDLNHEDPVENGHSQGIHTKVEDKYLEEVTDDRDLPEVIHDEKENIPANKEKEREGLPVNATEDKRTVPQSEESAPSVPSFFGALLDIFTRPERPRPARPERRDDVSLNETEKEQLNDREEGSNFPRRPRPPVFRPQKPNHQYRPFRPDFRPPPPNRLRPGFQIPGNDRGQFGQHDGRPLRPPGLRPSPDYDGQPSSSSSHMIHKTHLGVNDPMQPLPNVPNFGMLPPAPLDASNISSESFDNSQTEQPVTEVVQEDTKFAENFVEKFKPSTSEQSSTPPASNPEETNGGSKVNSSMPPVIAIDGFLEDFINQLDTDKNKQIEAIKKDSLAPTDAVSPLPTSHVETDSPNVVDHINSERGPDTPNDVNSEDVNQPITENLLSFETELPNVQDESNIIAPSVSNASEYSPSVIEFIPKTAVDSKVETQTLMPSSTTLLNGSDTKPSSDADIEAFAPKVDNKASSSQNTNATTTSDVVENIGNELQYDEYDSEGSSEYYDYGDYNDSSQNSTTEASMGENQGAAFENTTTHTSHKEDSSVVQHDSTGENGSLDQSGHAVDRKPITDQMHDFHSGVPVQMIGDVTTSIESQNFQPDSKNNTSPPPHLHEVSDGSFVGSKFSDTDDREEPKLTVVLPGSRPVVPFVRPSPHKKQPTKFSLANRLNKDKFSDVISPPLIETGFQALKPDSETEDLHESDDETHTRPTGQDSELPPSLPNLQIIPFVAADAVKKAEDNVADESSPLGAGSDFTDPSAASIPGQHELCWSGGQLLGEGIAVNFTDDPCQSCRCYFGQLICRTQECQEVPSLCRAVDQPGECCPLIVCEHELRAEEPIPTDEIIDSSYDDYPDHPTDYAEESDDTRKRISEAEVDRISSAGIRSPEAKQPPALPSKPTLSDGLMPPKPLVSSDEKPRPLVPSRLLTIKTPISRHPSSIDRSDLPPIRRKPSVVGTRPTLPFIQRNRPGERPTFLPPRKSSLDLSSPTKLLQAATESAVSESTTEPSRLITTYRPLSLQNVVSTTAVIKDSPPVSSDFASFLEKVSGGGSFNPDFLLPKPIQPTTPLESGEIENILLRNNLQYADNSRDATKPRTTAKPILPDIPDEVKSQLPLGIDAILASGAFQLSGCNIYGREYVVGDSISELSAPCKACRCTPVGVQCLPIC</sequence>
<dbReference type="RefSeq" id="XP_018027679.1">
    <property type="nucleotide sequence ID" value="XM_018172190.2"/>
</dbReference>
<dbReference type="SUPFAM" id="SSF57603">
    <property type="entry name" value="FnI-like domain"/>
    <property type="match status" value="1"/>
</dbReference>
<feature type="compositionally biased region" description="Basic and acidic residues" evidence="4">
    <location>
        <begin position="352"/>
        <end position="382"/>
    </location>
</feature>
<feature type="compositionally biased region" description="Polar residues" evidence="4">
    <location>
        <begin position="1532"/>
        <end position="1559"/>
    </location>
</feature>
<feature type="chain" id="PRO_5034004029" evidence="5">
    <location>
        <begin position="23"/>
        <end position="2419"/>
    </location>
</feature>
<feature type="region of interest" description="Disordered" evidence="4">
    <location>
        <begin position="1849"/>
        <end position="1872"/>
    </location>
</feature>
<feature type="compositionally biased region" description="Acidic residues" evidence="4">
    <location>
        <begin position="75"/>
        <end position="86"/>
    </location>
</feature>
<feature type="compositionally biased region" description="Basic and acidic residues" evidence="4">
    <location>
        <begin position="1352"/>
        <end position="1384"/>
    </location>
</feature>
<dbReference type="PANTHER" id="PTHR46698:SF4">
    <property type="entry name" value="CROSSVEINLESS 2"/>
    <property type="match status" value="1"/>
</dbReference>
<name>A0A8B7PN98_HYAAZ</name>
<feature type="compositionally biased region" description="Acidic residues" evidence="4">
    <location>
        <begin position="2092"/>
        <end position="2104"/>
    </location>
</feature>
<feature type="compositionally biased region" description="Basic and acidic residues" evidence="4">
    <location>
        <begin position="475"/>
        <end position="487"/>
    </location>
</feature>
<feature type="compositionally biased region" description="Acidic residues" evidence="4">
    <location>
        <begin position="652"/>
        <end position="662"/>
    </location>
</feature>
<dbReference type="PROSITE" id="PS50184">
    <property type="entry name" value="VWFC_2"/>
    <property type="match status" value="1"/>
</dbReference>
<gene>
    <name evidence="8" type="primary">LOC108682933</name>
</gene>
<feature type="region of interest" description="Disordered" evidence="4">
    <location>
        <begin position="1592"/>
        <end position="1634"/>
    </location>
</feature>
<feature type="region of interest" description="Disordered" evidence="4">
    <location>
        <begin position="410"/>
        <end position="607"/>
    </location>
</feature>
<evidence type="ECO:0000256" key="5">
    <source>
        <dbReference type="SAM" id="SignalP"/>
    </source>
</evidence>
<feature type="region of interest" description="Disordered" evidence="4">
    <location>
        <begin position="1941"/>
        <end position="1975"/>
    </location>
</feature>